<dbReference type="InterPro" id="IPR012000">
    <property type="entry name" value="Thiamin_PyroP_enz_cen_dom"/>
</dbReference>
<dbReference type="PANTHER" id="PTHR18968:SF9">
    <property type="entry name" value="3D-(3,5_4)-TRIHYDROXYCYCLOHEXANE-1,2-DIONE HYDROLASE"/>
    <property type="match status" value="1"/>
</dbReference>
<dbReference type="RefSeq" id="WP_184129383.1">
    <property type="nucleotide sequence ID" value="NZ_JACHDD010000003.1"/>
</dbReference>
<feature type="domain" description="Thiamine pyrophosphate enzyme TPP-binding" evidence="5">
    <location>
        <begin position="445"/>
        <end position="594"/>
    </location>
</feature>
<accession>A0A7W8V5N0</accession>
<organism evidence="7 8">
    <name type="scientific">Paraburkholderia atlantica</name>
    <dbReference type="NCBI Taxonomy" id="2654982"/>
    <lineage>
        <taxon>Bacteria</taxon>
        <taxon>Pseudomonadati</taxon>
        <taxon>Pseudomonadota</taxon>
        <taxon>Betaproteobacteria</taxon>
        <taxon>Burkholderiales</taxon>
        <taxon>Burkholderiaceae</taxon>
        <taxon>Paraburkholderia</taxon>
    </lineage>
</organism>
<feature type="domain" description="Thiamine pyrophosphate enzyme central" evidence="4">
    <location>
        <begin position="242"/>
        <end position="373"/>
    </location>
</feature>
<dbReference type="EC" id="3.7.1.22" evidence="7"/>
<feature type="domain" description="Thiamine pyrophosphate enzyme N-terminal TPP-binding" evidence="6">
    <location>
        <begin position="46"/>
        <end position="156"/>
    </location>
</feature>
<evidence type="ECO:0000256" key="2">
    <source>
        <dbReference type="ARBA" id="ARBA00023052"/>
    </source>
</evidence>
<dbReference type="CDD" id="cd07035">
    <property type="entry name" value="TPP_PYR_POX_like"/>
    <property type="match status" value="1"/>
</dbReference>
<dbReference type="GO" id="GO:0009099">
    <property type="term" value="P:L-valine biosynthetic process"/>
    <property type="evidence" value="ECO:0007669"/>
    <property type="project" value="TreeGrafter"/>
</dbReference>
<dbReference type="GO" id="GO:0050660">
    <property type="term" value="F:flavin adenine dinucleotide binding"/>
    <property type="evidence" value="ECO:0007669"/>
    <property type="project" value="TreeGrafter"/>
</dbReference>
<keyword evidence="8" id="KW-1185">Reference proteome</keyword>
<dbReference type="GO" id="GO:0000287">
    <property type="term" value="F:magnesium ion binding"/>
    <property type="evidence" value="ECO:0007669"/>
    <property type="project" value="InterPro"/>
</dbReference>
<evidence type="ECO:0000259" key="6">
    <source>
        <dbReference type="Pfam" id="PF02776"/>
    </source>
</evidence>
<name>A0A7W8V5N0_PARAM</name>
<dbReference type="Pfam" id="PF02775">
    <property type="entry name" value="TPP_enzyme_C"/>
    <property type="match status" value="1"/>
</dbReference>
<dbReference type="InterPro" id="IPR045229">
    <property type="entry name" value="TPP_enz"/>
</dbReference>
<keyword evidence="2 3" id="KW-0786">Thiamine pyrophosphate</keyword>
<reference evidence="7 8" key="1">
    <citation type="submission" date="2020-08" db="EMBL/GenBank/DDBJ databases">
        <title>Genomic Encyclopedia of Type Strains, Phase IV (KMG-V): Genome sequencing to study the core and pangenomes of soil and plant-associated prokaryotes.</title>
        <authorList>
            <person name="Whitman W."/>
        </authorList>
    </citation>
    <scope>NUCLEOTIDE SEQUENCE [LARGE SCALE GENOMIC DNA]</scope>
    <source>
        <strain evidence="7 8">JPY158</strain>
    </source>
</reference>
<dbReference type="InterPro" id="IPR029061">
    <property type="entry name" value="THDP-binding"/>
</dbReference>
<gene>
    <name evidence="7" type="ORF">HDG40_001932</name>
</gene>
<dbReference type="Pfam" id="PF02776">
    <property type="entry name" value="TPP_enzyme_N"/>
    <property type="match status" value="1"/>
</dbReference>
<dbReference type="GO" id="GO:0030976">
    <property type="term" value="F:thiamine pyrophosphate binding"/>
    <property type="evidence" value="ECO:0007669"/>
    <property type="project" value="InterPro"/>
</dbReference>
<dbReference type="SUPFAM" id="SSF52518">
    <property type="entry name" value="Thiamin diphosphate-binding fold (THDP-binding)"/>
    <property type="match status" value="2"/>
</dbReference>
<evidence type="ECO:0000256" key="1">
    <source>
        <dbReference type="ARBA" id="ARBA00007812"/>
    </source>
</evidence>
<evidence type="ECO:0000259" key="4">
    <source>
        <dbReference type="Pfam" id="PF00205"/>
    </source>
</evidence>
<comment type="similarity">
    <text evidence="1 3">Belongs to the TPP enzyme family.</text>
</comment>
<dbReference type="GO" id="GO:0003984">
    <property type="term" value="F:acetolactate synthase activity"/>
    <property type="evidence" value="ECO:0007669"/>
    <property type="project" value="TreeGrafter"/>
</dbReference>
<dbReference type="Proteomes" id="UP000592780">
    <property type="component" value="Unassembled WGS sequence"/>
</dbReference>
<dbReference type="Pfam" id="PF00205">
    <property type="entry name" value="TPP_enzyme_M"/>
    <property type="match status" value="1"/>
</dbReference>
<comment type="caution">
    <text evidence="7">The sequence shown here is derived from an EMBL/GenBank/DDBJ whole genome shotgun (WGS) entry which is preliminary data.</text>
</comment>
<protein>
    <submittedName>
        <fullName evidence="7">3D-(3,5/4)-trihydroxycyclohexane-1,2-dione acylhydrolase (Decyclizing)</fullName>
        <ecNumber evidence="7">3.7.1.22</ecNumber>
    </submittedName>
</protein>
<keyword evidence="7" id="KW-0378">Hydrolase</keyword>
<sequence>MSDLVSPSKQLPVTTESRAAWLREAGGLSAAFADGLLSDVVELPLAEALVLGLMKQGVTKYLAIFGHGNTAIAEILRIYEAHGLVKCWQFRNEVEMAHAATALSWVYGEVPAVLTSIGPGALQALAGSLAAASNGVGVYHLYGDETTHGEGYNMQQIPRPGQGLFGSLTERMGASYTLHTPAALRDALRNGSAAVFHPWRPAPFYLNLPLNTQLARVSLRLDALAARPVWPRLPIPDEASLAVAAKLIAGAERVAIKVGAGARHAPVAVRRLAEASGAVAVLSPGTVGVLPDAHPQNLHVAGSKGSISGNWAMQEAELLIVVGSRAVCQSDCSGIGWPKVRHVININADPTDVQHYNESTALLGDAAAICERLAAALAGPLTPAKSAWLEQAARKKAEWTALRDARAGGPRCFDAVWRREVLTQPQAIAIAERFCREIGALKFFDAGDVQANGFQVIRDDSPGETYTESGASYMGFAVSALLSQAIARQGCYGIAFTGDGSFMMNPQILIDGIEHGVHGTILLLDNRRMAAISSLQEAQFDTDYRTNDSVAVDYVAMGGAVAGVMALSAGDTERGLRDALAKAHAHPGLSLIHVPVYYGADPAGGMGAYGRWNVGPWSDGVQDAYTKTRI</sequence>
<evidence type="ECO:0000256" key="3">
    <source>
        <dbReference type="RuleBase" id="RU362132"/>
    </source>
</evidence>
<dbReference type="CDD" id="cd00568">
    <property type="entry name" value="TPP_enzymes"/>
    <property type="match status" value="1"/>
</dbReference>
<dbReference type="PANTHER" id="PTHR18968">
    <property type="entry name" value="THIAMINE PYROPHOSPHATE ENZYMES"/>
    <property type="match status" value="1"/>
</dbReference>
<proteinExistence type="inferred from homology"/>
<evidence type="ECO:0000313" key="7">
    <source>
        <dbReference type="EMBL" id="MBB5423788.1"/>
    </source>
</evidence>
<dbReference type="Gene3D" id="3.40.50.1220">
    <property type="entry name" value="TPP-binding domain"/>
    <property type="match status" value="1"/>
</dbReference>
<dbReference type="GO" id="GO:0009097">
    <property type="term" value="P:isoleucine biosynthetic process"/>
    <property type="evidence" value="ECO:0007669"/>
    <property type="project" value="TreeGrafter"/>
</dbReference>
<dbReference type="InterPro" id="IPR029035">
    <property type="entry name" value="DHS-like_NAD/FAD-binding_dom"/>
</dbReference>
<evidence type="ECO:0000313" key="8">
    <source>
        <dbReference type="Proteomes" id="UP000592780"/>
    </source>
</evidence>
<dbReference type="AlphaFoldDB" id="A0A7W8V5N0"/>
<dbReference type="SUPFAM" id="SSF52467">
    <property type="entry name" value="DHS-like NAD/FAD-binding domain"/>
    <property type="match status" value="1"/>
</dbReference>
<dbReference type="InterPro" id="IPR012001">
    <property type="entry name" value="Thiamin_PyroP_enz_TPP-bd_dom"/>
</dbReference>
<dbReference type="GO" id="GO:0102481">
    <property type="term" value="F:3D-(3,5/4)-trihydroxycyclohexane-1,2-dione hydrolase activity"/>
    <property type="evidence" value="ECO:0007669"/>
    <property type="project" value="UniProtKB-EC"/>
</dbReference>
<dbReference type="EMBL" id="JACHDD010000003">
    <property type="protein sequence ID" value="MBB5423788.1"/>
    <property type="molecule type" value="Genomic_DNA"/>
</dbReference>
<dbReference type="InterPro" id="IPR011766">
    <property type="entry name" value="TPP_enzyme_TPP-bd"/>
</dbReference>
<evidence type="ECO:0000259" key="5">
    <source>
        <dbReference type="Pfam" id="PF02775"/>
    </source>
</evidence>
<dbReference type="Gene3D" id="3.40.50.970">
    <property type="match status" value="2"/>
</dbReference>
<dbReference type="GO" id="GO:0005948">
    <property type="term" value="C:acetolactate synthase complex"/>
    <property type="evidence" value="ECO:0007669"/>
    <property type="project" value="TreeGrafter"/>
</dbReference>